<feature type="non-terminal residue" evidence="1">
    <location>
        <position position="873"/>
    </location>
</feature>
<evidence type="ECO:0000313" key="1">
    <source>
        <dbReference type="EMBL" id="SHJ80499.1"/>
    </source>
</evidence>
<dbReference type="GO" id="GO:0005509">
    <property type="term" value="F:calcium ion binding"/>
    <property type="evidence" value="ECO:0007669"/>
    <property type="project" value="InterPro"/>
</dbReference>
<dbReference type="InterPro" id="IPR011049">
    <property type="entry name" value="Serralysin-like_metalloprot_C"/>
</dbReference>
<proteinExistence type="predicted"/>
<name>A0A1M6MAL2_9RHOB</name>
<dbReference type="InterPro" id="IPR001343">
    <property type="entry name" value="Hemolysn_Ca-bd"/>
</dbReference>
<gene>
    <name evidence="1" type="ORF">SAMN04488012_1231</name>
</gene>
<reference evidence="1 2" key="1">
    <citation type="submission" date="2016-11" db="EMBL/GenBank/DDBJ databases">
        <authorList>
            <person name="Jaros S."/>
            <person name="Januszkiewicz K."/>
            <person name="Wedrychowicz H."/>
        </authorList>
    </citation>
    <scope>NUCLEOTIDE SEQUENCE [LARGE SCALE GENOMIC DNA]</scope>
    <source>
        <strain evidence="1 2">DSM 26892</strain>
    </source>
</reference>
<evidence type="ECO:0000313" key="2">
    <source>
        <dbReference type="Proteomes" id="UP000184040"/>
    </source>
</evidence>
<dbReference type="SUPFAM" id="SSF82171">
    <property type="entry name" value="DPP6 N-terminal domain-like"/>
    <property type="match status" value="1"/>
</dbReference>
<evidence type="ECO:0008006" key="3">
    <source>
        <dbReference type="Google" id="ProtNLM"/>
    </source>
</evidence>
<accession>A0A1M6MAL2</accession>
<dbReference type="SUPFAM" id="SSF51120">
    <property type="entry name" value="beta-Roll"/>
    <property type="match status" value="2"/>
</dbReference>
<dbReference type="Pfam" id="PF00353">
    <property type="entry name" value="HemolysinCabind"/>
    <property type="match status" value="2"/>
</dbReference>
<dbReference type="AlphaFoldDB" id="A0A1M6MAL2"/>
<dbReference type="RefSeq" id="WP_373280064.1">
    <property type="nucleotide sequence ID" value="NZ_FQZA01000023.1"/>
</dbReference>
<organism evidence="1 2">
    <name type="scientific">Palleronia salina</name>
    <dbReference type="NCBI Taxonomy" id="313368"/>
    <lineage>
        <taxon>Bacteria</taxon>
        <taxon>Pseudomonadati</taxon>
        <taxon>Pseudomonadota</taxon>
        <taxon>Alphaproteobacteria</taxon>
        <taxon>Rhodobacterales</taxon>
        <taxon>Roseobacteraceae</taxon>
        <taxon>Palleronia</taxon>
    </lineage>
</organism>
<dbReference type="Proteomes" id="UP000184040">
    <property type="component" value="Unassembled WGS sequence"/>
</dbReference>
<dbReference type="EMBL" id="FQZA01000023">
    <property type="protein sequence ID" value="SHJ80499.1"/>
    <property type="molecule type" value="Genomic_DNA"/>
</dbReference>
<protein>
    <recommendedName>
        <fullName evidence="3">Hemolysin-type calcium-binding repeat-containing protein</fullName>
    </recommendedName>
</protein>
<keyword evidence="2" id="KW-1185">Reference proteome</keyword>
<sequence length="873" mass="91408">METILQLNDGRLVVFDVFFNASSENVIGVQVYDADGTAAFAQPVEFGAGTPVGANNSAYDDFFAFALPGGGVRVLARAGSGADNYLFDLDASGAVVATTPIDPSPNDASVPYIGVFNEDYAQLADGRIASASRQDLILQGADGIFISNTRRDGPFESVNDSEIVEIAGRILRVSHVNSSDGDVEIRAQFYDSTGALSGDEILVADALDYVTGHWDVEVTVLDDGRIAVAYAAARPEDGDDRESAVYLTILNADGTVSVAEQMVNTDDTAGAQDWVNVWALDGGGVAATYGSETGFTPNDSVNVRYFDETGAQYDAFQQTGQGGRGAGNLHVSSDGVARRLGVLEPEELYDAPGPNDPGPTGDELLLSEGFSGELAQDGETATLADGRVVVVYDHTNLRGYVRILEPETGTITTLTQIEALTRELSVAALADGGFAVAWLQGDRPTDEEVRIQVFNADGTVRKAATLAFDGEAEAIQLHPTQTGFVLTYTSDEGTFDDDGQLQFFDASGNALGAATEFHDGFKQEDAVDGALLSGGQTVLTWLSDDPATFDETAHFRIFNADGTAATPVTTIATDVNPYQDVRVASLASGGFITMHINGAGQPVITAYTAQGAVATAPVVLSIPGLLSPVDPGNVTQAFDQVFDIEMNDAGQVVLAFVTYDESDEANVNYAIFATDGTLVKTGVAFDNVPDDQSQVELTKLAGGDLLLSFTDDTNIQFAQQSSINGTVLQSGGPQTTVIPGTEGADLLTGTSAAEIINGLGGSDWITPGGGNDTVDGGAGNDMVSFSDLAETPGRTNLDYRLTIDLEAGTAVSHDGAERMSLLNLERVTGTIFADFIRGDAGANQLRGLGDYDWFLATTGPDTIDGGNGQDMIS</sequence>
<dbReference type="STRING" id="313368.SAMN04488012_1231"/>
<dbReference type="Gene3D" id="2.150.10.10">
    <property type="entry name" value="Serralysin-like metalloprotease, C-terminal"/>
    <property type="match status" value="2"/>
</dbReference>